<evidence type="ECO:0000256" key="1">
    <source>
        <dbReference type="ARBA" id="ARBA00022691"/>
    </source>
</evidence>
<evidence type="ECO:0000256" key="5">
    <source>
        <dbReference type="PIRSR" id="PIRSR004762-1"/>
    </source>
</evidence>
<name>A0A1F5SDA4_9BACT</name>
<proteinExistence type="predicted"/>
<dbReference type="InterPro" id="IPR034422">
    <property type="entry name" value="HydE/PylB-like"/>
</dbReference>
<dbReference type="SFLD" id="SFLDF00348">
    <property type="entry name" value="FeFe_hydrogenase_maturase_(Hyd"/>
    <property type="match status" value="1"/>
</dbReference>
<dbReference type="Pfam" id="PF04055">
    <property type="entry name" value="Radical_SAM"/>
    <property type="match status" value="1"/>
</dbReference>
<evidence type="ECO:0000256" key="2">
    <source>
        <dbReference type="ARBA" id="ARBA00022723"/>
    </source>
</evidence>
<evidence type="ECO:0000259" key="7">
    <source>
        <dbReference type="PROSITE" id="PS51918"/>
    </source>
</evidence>
<feature type="binding site" evidence="6">
    <location>
        <position position="134"/>
    </location>
    <ligand>
        <name>(3R)-3-methyl-D-ornithine</name>
        <dbReference type="ChEBI" id="CHEBI:64642"/>
    </ligand>
</feature>
<evidence type="ECO:0000313" key="9">
    <source>
        <dbReference type="Proteomes" id="UP000178783"/>
    </source>
</evidence>
<dbReference type="Gene3D" id="3.20.20.70">
    <property type="entry name" value="Aldolase class I"/>
    <property type="match status" value="1"/>
</dbReference>
<keyword evidence="3 5" id="KW-0408">Iron</keyword>
<dbReference type="PIRSF" id="PIRSF004762">
    <property type="entry name" value="CHP00423"/>
    <property type="match status" value="1"/>
</dbReference>
<dbReference type="SFLD" id="SFLDS00029">
    <property type="entry name" value="Radical_SAM"/>
    <property type="match status" value="1"/>
</dbReference>
<dbReference type="SFLD" id="SFLDG01060">
    <property type="entry name" value="BATS_domain_containing"/>
    <property type="match status" value="1"/>
</dbReference>
<keyword evidence="1 5" id="KW-0949">S-adenosyl-L-methionine</keyword>
<keyword evidence="5" id="KW-0004">4Fe-4S</keyword>
<feature type="binding site" evidence="5">
    <location>
        <position position="65"/>
    </location>
    <ligand>
        <name>[4Fe-4S] cluster</name>
        <dbReference type="ChEBI" id="CHEBI:49883"/>
        <note>4Fe-4S-S-AdoMet</note>
    </ligand>
</feature>
<dbReference type="InterPro" id="IPR007197">
    <property type="entry name" value="rSAM"/>
</dbReference>
<keyword evidence="2" id="KW-0479">Metal-binding</keyword>
<keyword evidence="4 5" id="KW-0411">Iron-sulfur</keyword>
<dbReference type="SFLD" id="SFLDG01280">
    <property type="entry name" value="HydE/PylB-like"/>
    <property type="match status" value="1"/>
</dbReference>
<comment type="caution">
    <text evidence="8">The sequence shown here is derived from an EMBL/GenBank/DDBJ whole genome shotgun (WGS) entry which is preliminary data.</text>
</comment>
<comment type="cofactor">
    <cofactor evidence="5">
        <name>[4Fe-4S] cluster</name>
        <dbReference type="ChEBI" id="CHEBI:49883"/>
    </cofactor>
    <text evidence="5">Binds 1 [4Fe-4S] cluster. The cluster is coordinated with 3 cysteines and an exchangeable S-adenosyl-L-methionine.</text>
</comment>
<protein>
    <submittedName>
        <fullName evidence="8">[FeFe] hydrogenase H-cluster radical SAM maturase HydE</fullName>
    </submittedName>
</protein>
<sequence>MDELKKKIQNFDQKTLLKCLKARGWEQTELFRLSRQVKEKVFGQRIWYRGIIEFSNLCRNNCFYCGLRIGNKKVYRYKMSLPEIAAAMDFIRRANYGSVVFQSGEIRGQRWEKYLLAIVRLTKKKYPGLAITVSCGEQDRGFYKRLRQAGADRYLLRIETSSQKLYEKLHPKLMSWSRRYQCLKWLKELGYQVGTGVMVGLPGQTPADLIGDLRFFKDSQFHMFGLGPYVIHKDTPLAAVNARKQWREDKAKIYHLTLNFLALLRIIRPTANIAAATALDVFNPSGRIMALQVAANVIMPSVTPRKYREHYVLYQNKPCLDEEAKQCLGCLTAKIKSAGLESGLGEAGTSPLYLKMARK</sequence>
<evidence type="ECO:0000313" key="8">
    <source>
        <dbReference type="EMBL" id="OGF24532.1"/>
    </source>
</evidence>
<dbReference type="InterPro" id="IPR006638">
    <property type="entry name" value="Elp3/MiaA/NifB-like_rSAM"/>
</dbReference>
<dbReference type="SUPFAM" id="SSF102114">
    <property type="entry name" value="Radical SAM enzymes"/>
    <property type="match status" value="1"/>
</dbReference>
<feature type="binding site" evidence="5">
    <location>
        <position position="62"/>
    </location>
    <ligand>
        <name>[4Fe-4S] cluster</name>
        <dbReference type="ChEBI" id="CHEBI:49883"/>
        <note>4Fe-4S-S-AdoMet</note>
    </ligand>
</feature>
<dbReference type="PROSITE" id="PS51918">
    <property type="entry name" value="RADICAL_SAM"/>
    <property type="match status" value="1"/>
</dbReference>
<dbReference type="PANTHER" id="PTHR43726">
    <property type="entry name" value="3-METHYLORNITHINE SYNTHASE"/>
    <property type="match status" value="1"/>
</dbReference>
<feature type="domain" description="Radical SAM core" evidence="7">
    <location>
        <begin position="44"/>
        <end position="274"/>
    </location>
</feature>
<reference evidence="8 9" key="1">
    <citation type="journal article" date="2016" name="Nat. Commun.">
        <title>Thousands of microbial genomes shed light on interconnected biogeochemical processes in an aquifer system.</title>
        <authorList>
            <person name="Anantharaman K."/>
            <person name="Brown C.T."/>
            <person name="Hug L.A."/>
            <person name="Sharon I."/>
            <person name="Castelle C.J."/>
            <person name="Probst A.J."/>
            <person name="Thomas B.C."/>
            <person name="Singh A."/>
            <person name="Wilkins M.J."/>
            <person name="Karaoz U."/>
            <person name="Brodie E.L."/>
            <person name="Williams K.H."/>
            <person name="Hubbard S.S."/>
            <person name="Banfield J.F."/>
        </authorList>
    </citation>
    <scope>NUCLEOTIDE SEQUENCE [LARGE SCALE GENOMIC DNA]</scope>
</reference>
<dbReference type="GO" id="GO:0046872">
    <property type="term" value="F:metal ion binding"/>
    <property type="evidence" value="ECO:0007669"/>
    <property type="project" value="UniProtKB-KW"/>
</dbReference>
<accession>A0A1F5SDA4</accession>
<evidence type="ECO:0000256" key="3">
    <source>
        <dbReference type="ARBA" id="ARBA00023004"/>
    </source>
</evidence>
<organism evidence="8 9">
    <name type="scientific">Candidatus Falkowbacteria bacterium RIFCSPLOWO2_02_FULL_45_21</name>
    <dbReference type="NCBI Taxonomy" id="1797989"/>
    <lineage>
        <taxon>Bacteria</taxon>
        <taxon>Candidatus Falkowiibacteriota</taxon>
    </lineage>
</organism>
<gene>
    <name evidence="8" type="ORF">A3H66_02825</name>
</gene>
<dbReference type="EMBL" id="MFFW01000010">
    <property type="protein sequence ID" value="OGF24532.1"/>
    <property type="molecule type" value="Genomic_DNA"/>
</dbReference>
<dbReference type="InterPro" id="IPR058240">
    <property type="entry name" value="rSAM_sf"/>
</dbReference>
<dbReference type="PANTHER" id="PTHR43726:SF1">
    <property type="entry name" value="BIOTIN SYNTHASE"/>
    <property type="match status" value="1"/>
</dbReference>
<dbReference type="NCBIfam" id="TIGR03956">
    <property type="entry name" value="rSAM_HydE"/>
    <property type="match status" value="1"/>
</dbReference>
<dbReference type="GO" id="GO:0016740">
    <property type="term" value="F:transferase activity"/>
    <property type="evidence" value="ECO:0007669"/>
    <property type="project" value="TreeGrafter"/>
</dbReference>
<evidence type="ECO:0000256" key="4">
    <source>
        <dbReference type="ARBA" id="ARBA00023014"/>
    </source>
</evidence>
<dbReference type="GO" id="GO:0051539">
    <property type="term" value="F:4 iron, 4 sulfur cluster binding"/>
    <property type="evidence" value="ECO:0007669"/>
    <property type="project" value="UniProtKB-KW"/>
</dbReference>
<dbReference type="SFLD" id="SFLDG01082">
    <property type="entry name" value="B12-binding_domain_containing"/>
    <property type="match status" value="1"/>
</dbReference>
<dbReference type="InterPro" id="IPR024021">
    <property type="entry name" value="FeFe-hyd_HydE_rSAM"/>
</dbReference>
<dbReference type="STRING" id="1797989.A3H66_02825"/>
<dbReference type="Proteomes" id="UP000178783">
    <property type="component" value="Unassembled WGS sequence"/>
</dbReference>
<dbReference type="InterPro" id="IPR013785">
    <property type="entry name" value="Aldolase_TIM"/>
</dbReference>
<dbReference type="AlphaFoldDB" id="A0A1F5SDA4"/>
<feature type="binding site" evidence="6">
    <location>
        <position position="179"/>
    </location>
    <ligand>
        <name>S-adenosyl-L-methionine</name>
        <dbReference type="ChEBI" id="CHEBI:59789"/>
    </ligand>
</feature>
<feature type="binding site" evidence="5">
    <location>
        <position position="58"/>
    </location>
    <ligand>
        <name>[4Fe-4S] cluster</name>
        <dbReference type="ChEBI" id="CHEBI:49883"/>
        <note>4Fe-4S-S-AdoMet</note>
    </ligand>
</feature>
<evidence type="ECO:0000256" key="6">
    <source>
        <dbReference type="PIRSR" id="PIRSR004762-2"/>
    </source>
</evidence>
<dbReference type="SMART" id="SM00729">
    <property type="entry name" value="Elp3"/>
    <property type="match status" value="1"/>
</dbReference>
<dbReference type="CDD" id="cd01335">
    <property type="entry name" value="Radical_SAM"/>
    <property type="match status" value="1"/>
</dbReference>
<feature type="binding site" evidence="6">
    <location>
        <position position="159"/>
    </location>
    <ligand>
        <name>S-adenosyl-L-methionine</name>
        <dbReference type="ChEBI" id="CHEBI:59789"/>
    </ligand>
</feature>